<dbReference type="CDD" id="cd01206">
    <property type="entry name" value="EVH1_Homer_Vesl"/>
    <property type="match status" value="1"/>
</dbReference>
<dbReference type="InterPro" id="IPR044100">
    <property type="entry name" value="Homer_EVH1"/>
</dbReference>
<keyword evidence="3" id="KW-0770">Synapse</keyword>
<evidence type="ECO:0000256" key="6">
    <source>
        <dbReference type="ARBA" id="ARBA00034105"/>
    </source>
</evidence>
<dbReference type="Bgee" id="ENSSSAG00000073735">
    <property type="expression patterns" value="Expressed in ovary and 13 other cell types or tissues"/>
</dbReference>
<comment type="similarity">
    <text evidence="5">Belongs to the Homer family.</text>
</comment>
<keyword evidence="4 7" id="KW-0175">Coiled coil</keyword>
<evidence type="ECO:0000259" key="8">
    <source>
        <dbReference type="PROSITE" id="PS50229"/>
    </source>
</evidence>
<dbReference type="GeneID" id="106568943"/>
<dbReference type="AlphaFoldDB" id="A0A1S3LWR2"/>
<dbReference type="PROSITE" id="PS50229">
    <property type="entry name" value="WH1"/>
    <property type="match status" value="1"/>
</dbReference>
<dbReference type="STRING" id="8030.ENSSSAP00000098234"/>
<accession>A0A1S3LWR2</accession>
<proteinExistence type="inferred from homology"/>
<dbReference type="GO" id="GO:0035256">
    <property type="term" value="F:G protein-coupled glutamate receptor binding"/>
    <property type="evidence" value="ECO:0007669"/>
    <property type="project" value="InterPro"/>
</dbReference>
<dbReference type="Pfam" id="PF00568">
    <property type="entry name" value="WH1"/>
    <property type="match status" value="1"/>
</dbReference>
<dbReference type="PANTHER" id="PTHR10918">
    <property type="entry name" value="HOMER"/>
    <property type="match status" value="1"/>
</dbReference>
<dbReference type="InterPro" id="IPR000697">
    <property type="entry name" value="WH1/EVH1_dom"/>
</dbReference>
<reference evidence="10" key="1">
    <citation type="submission" date="2025-08" db="UniProtKB">
        <authorList>
            <consortium name="RefSeq"/>
        </authorList>
    </citation>
    <scope>IDENTIFICATION</scope>
</reference>
<dbReference type="FunFam" id="2.30.29.30:FF:000014">
    <property type="entry name" value="Homer homolog 1 (Drosophila)"/>
    <property type="match status" value="1"/>
</dbReference>
<dbReference type="RefSeq" id="XP_013995280.1">
    <property type="nucleotide sequence ID" value="XM_014139805.2"/>
</dbReference>
<sequence length="361" mass="41686">MYPHHREREQPIFSARAHVFQIDPNTKRNWIPASKHAVTVSFFYDGNRNVYRIISVGGTKAIINCTITPSMTFTRTSQKFGQWADSRANTVYGLGFATEQQLHQFSERFKEVKEAARLAREKSQDKMELANTALSIAAPQDLSDELQSPPVMCVNGPEDKMFRSQSADITLSSEKERIKKMLSEGSICEMNLEAELFTLQDSNSKLVAALHEANNNVEQWKKQLVAYQEETERLRDQVADLEAHGGHGPSDMLKDELTRSLEELEALLKAKDEEIHILQNKKEEYHEMEQEREEAIHRLQEMEMRNLELERRVQNVEQNLSASLEERDRTESEVQRAIEILDVKIFDLNDLRQSLVKLIDK</sequence>
<dbReference type="GO" id="GO:0005737">
    <property type="term" value="C:cytoplasm"/>
    <property type="evidence" value="ECO:0007669"/>
    <property type="project" value="UniProtKB-SubCell"/>
</dbReference>
<dbReference type="InterPro" id="IPR011993">
    <property type="entry name" value="PH-like_dom_sf"/>
</dbReference>
<name>A0A1S3LWR2_SALSA</name>
<feature type="coiled-coil region" evidence="7">
    <location>
        <begin position="203"/>
        <end position="333"/>
    </location>
</feature>
<evidence type="ECO:0000256" key="3">
    <source>
        <dbReference type="ARBA" id="ARBA00023018"/>
    </source>
</evidence>
<dbReference type="GO" id="GO:0007216">
    <property type="term" value="P:G protein-coupled glutamate receptor signaling pathway"/>
    <property type="evidence" value="ECO:0007669"/>
    <property type="project" value="InterPro"/>
</dbReference>
<dbReference type="SUPFAM" id="SSF50729">
    <property type="entry name" value="PH domain-like"/>
    <property type="match status" value="1"/>
</dbReference>
<evidence type="ECO:0000313" key="10">
    <source>
        <dbReference type="RefSeq" id="XP_013995280.1"/>
    </source>
</evidence>
<evidence type="ECO:0000313" key="9">
    <source>
        <dbReference type="Proteomes" id="UP001652741"/>
    </source>
</evidence>
<dbReference type="Gene3D" id="1.20.5.1700">
    <property type="match status" value="1"/>
</dbReference>
<evidence type="ECO:0000256" key="4">
    <source>
        <dbReference type="ARBA" id="ARBA00023054"/>
    </source>
</evidence>
<comment type="subcellular location">
    <subcellularLocation>
        <location evidence="1">Cytoplasm</location>
    </subcellularLocation>
    <subcellularLocation>
        <location evidence="6">Postsynaptic density</location>
    </subcellularLocation>
</comment>
<feature type="domain" description="WH1" evidence="8">
    <location>
        <begin position="4"/>
        <end position="116"/>
    </location>
</feature>
<dbReference type="PaxDb" id="8030-ENSSSAP00000098234"/>
<evidence type="ECO:0000256" key="2">
    <source>
        <dbReference type="ARBA" id="ARBA00022490"/>
    </source>
</evidence>
<protein>
    <submittedName>
        <fullName evidence="10">Homer protein homolog 3 isoform X2</fullName>
    </submittedName>
</protein>
<keyword evidence="2" id="KW-0963">Cytoplasm</keyword>
<dbReference type="GO" id="GO:0014069">
    <property type="term" value="C:postsynaptic density"/>
    <property type="evidence" value="ECO:0007669"/>
    <property type="project" value="UniProtKB-SubCell"/>
</dbReference>
<evidence type="ECO:0000256" key="5">
    <source>
        <dbReference type="ARBA" id="ARBA00023606"/>
    </source>
</evidence>
<keyword evidence="9" id="KW-1185">Reference proteome</keyword>
<dbReference type="SMART" id="SM00461">
    <property type="entry name" value="WH1"/>
    <property type="match status" value="1"/>
</dbReference>
<dbReference type="Gene3D" id="2.30.29.30">
    <property type="entry name" value="Pleckstrin-homology domain (PH domain)/Phosphotyrosine-binding domain (PTB)"/>
    <property type="match status" value="1"/>
</dbReference>
<evidence type="ECO:0000256" key="1">
    <source>
        <dbReference type="ARBA" id="ARBA00004496"/>
    </source>
</evidence>
<organism evidence="9 10">
    <name type="scientific">Salmo salar</name>
    <name type="common">Atlantic salmon</name>
    <dbReference type="NCBI Taxonomy" id="8030"/>
    <lineage>
        <taxon>Eukaryota</taxon>
        <taxon>Metazoa</taxon>
        <taxon>Chordata</taxon>
        <taxon>Craniata</taxon>
        <taxon>Vertebrata</taxon>
        <taxon>Euteleostomi</taxon>
        <taxon>Actinopterygii</taxon>
        <taxon>Neopterygii</taxon>
        <taxon>Teleostei</taxon>
        <taxon>Protacanthopterygii</taxon>
        <taxon>Salmoniformes</taxon>
        <taxon>Salmonidae</taxon>
        <taxon>Salmoninae</taxon>
        <taxon>Salmo</taxon>
    </lineage>
</organism>
<dbReference type="Proteomes" id="UP001652741">
    <property type="component" value="Chromosome ssa14"/>
</dbReference>
<evidence type="ECO:0000256" key="7">
    <source>
        <dbReference type="SAM" id="Coils"/>
    </source>
</evidence>
<gene>
    <name evidence="10" type="primary">LOC106568943</name>
</gene>
<dbReference type="InterPro" id="IPR045027">
    <property type="entry name" value="Homer"/>
</dbReference>